<organism evidence="3 4">
    <name type="scientific">Steinernema carpocapsae</name>
    <name type="common">Entomopathogenic nematode</name>
    <dbReference type="NCBI Taxonomy" id="34508"/>
    <lineage>
        <taxon>Eukaryota</taxon>
        <taxon>Metazoa</taxon>
        <taxon>Ecdysozoa</taxon>
        <taxon>Nematoda</taxon>
        <taxon>Chromadorea</taxon>
        <taxon>Rhabditida</taxon>
        <taxon>Tylenchina</taxon>
        <taxon>Panagrolaimomorpha</taxon>
        <taxon>Strongyloidoidea</taxon>
        <taxon>Steinernematidae</taxon>
        <taxon>Steinernema</taxon>
    </lineage>
</organism>
<gene>
    <name evidence="3" type="ORF">L596_000413</name>
</gene>
<feature type="signal peptide" evidence="2">
    <location>
        <begin position="1"/>
        <end position="19"/>
    </location>
</feature>
<reference evidence="3 4" key="2">
    <citation type="journal article" date="2019" name="G3 (Bethesda)">
        <title>Hybrid Assembly of the Genome of the Entomopathogenic Nematode Steinernema carpocapsae Identifies the X-Chromosome.</title>
        <authorList>
            <person name="Serra L."/>
            <person name="Macchietto M."/>
            <person name="Macias-Munoz A."/>
            <person name="McGill C.J."/>
            <person name="Rodriguez I.M."/>
            <person name="Rodriguez B."/>
            <person name="Murad R."/>
            <person name="Mortazavi A."/>
        </authorList>
    </citation>
    <scope>NUCLEOTIDE SEQUENCE [LARGE SCALE GENOMIC DNA]</scope>
    <source>
        <strain evidence="3 4">ALL</strain>
    </source>
</reference>
<keyword evidence="2" id="KW-0732">Signal</keyword>
<sequence>MLIAGLLVLALFVLSPSAGTRSPDWTPKFANVSGTARTVDEAISLLGKVCSAKNNPFGFPCFSVGSFTSYPKSERSRLSPCTSPGGCTVNFLRNFCCDQPKHECYHSCYSSPLLQSWDSDRKQDEPQDPTDPETNDAVDELSLDAPPKSKKNKEAEAYLKTVEDINQDVLDHHAASVDADTVSLEHLHGLPYEHTTRYDKIDAFGHPSPVAGQEPLKVSASDPSQPSMRMLQEASQAQASSDKVSFSGSDDVKSAVTHKPEQDQPEHLNMADVNCAVAVDVFKGSDHELEELVIGGQVNVKQKPINDDMEIVQAPMVTAP</sequence>
<dbReference type="EMBL" id="AZBU02000001">
    <property type="protein sequence ID" value="TMS32594.1"/>
    <property type="molecule type" value="Genomic_DNA"/>
</dbReference>
<reference evidence="3 4" key="1">
    <citation type="journal article" date="2015" name="Genome Biol.">
        <title>Comparative genomics of Steinernema reveals deeply conserved gene regulatory networks.</title>
        <authorList>
            <person name="Dillman A.R."/>
            <person name="Macchietto M."/>
            <person name="Porter C.F."/>
            <person name="Rogers A."/>
            <person name="Williams B."/>
            <person name="Antoshechkin I."/>
            <person name="Lee M.M."/>
            <person name="Goodwin Z."/>
            <person name="Lu X."/>
            <person name="Lewis E.E."/>
            <person name="Goodrich-Blair H."/>
            <person name="Stock S.P."/>
            <person name="Adams B.J."/>
            <person name="Sternberg P.W."/>
            <person name="Mortazavi A."/>
        </authorList>
    </citation>
    <scope>NUCLEOTIDE SEQUENCE [LARGE SCALE GENOMIC DNA]</scope>
    <source>
        <strain evidence="3 4">ALL</strain>
    </source>
</reference>
<name>A0A4U8UIA6_STECR</name>
<comment type="caution">
    <text evidence="3">The sequence shown here is derived from an EMBL/GenBank/DDBJ whole genome shotgun (WGS) entry which is preliminary data.</text>
</comment>
<feature type="region of interest" description="Disordered" evidence="1">
    <location>
        <begin position="203"/>
        <end position="268"/>
    </location>
</feature>
<feature type="compositionally biased region" description="Basic and acidic residues" evidence="1">
    <location>
        <begin position="250"/>
        <end position="266"/>
    </location>
</feature>
<evidence type="ECO:0000256" key="2">
    <source>
        <dbReference type="SAM" id="SignalP"/>
    </source>
</evidence>
<proteinExistence type="predicted"/>
<dbReference type="AlphaFoldDB" id="A0A4U8UIA6"/>
<feature type="chain" id="PRO_5020734570" description="WAP domain-containing protein" evidence="2">
    <location>
        <begin position="20"/>
        <end position="320"/>
    </location>
</feature>
<dbReference type="Proteomes" id="UP000298663">
    <property type="component" value="Unassembled WGS sequence"/>
</dbReference>
<evidence type="ECO:0008006" key="5">
    <source>
        <dbReference type="Google" id="ProtNLM"/>
    </source>
</evidence>
<accession>A0A4U8UIA6</accession>
<evidence type="ECO:0000313" key="3">
    <source>
        <dbReference type="EMBL" id="TMS32594.1"/>
    </source>
</evidence>
<feature type="region of interest" description="Disordered" evidence="1">
    <location>
        <begin position="119"/>
        <end position="154"/>
    </location>
</feature>
<feature type="compositionally biased region" description="Polar residues" evidence="1">
    <location>
        <begin position="221"/>
        <end position="248"/>
    </location>
</feature>
<evidence type="ECO:0000256" key="1">
    <source>
        <dbReference type="SAM" id="MobiDB-lite"/>
    </source>
</evidence>
<protein>
    <recommendedName>
        <fullName evidence="5">WAP domain-containing protein</fullName>
    </recommendedName>
</protein>
<feature type="compositionally biased region" description="Acidic residues" evidence="1">
    <location>
        <begin position="126"/>
        <end position="142"/>
    </location>
</feature>
<evidence type="ECO:0000313" key="4">
    <source>
        <dbReference type="Proteomes" id="UP000298663"/>
    </source>
</evidence>
<keyword evidence="4" id="KW-1185">Reference proteome</keyword>